<reference evidence="13 14" key="1">
    <citation type="submission" date="2011-11" db="EMBL/GenBank/DDBJ databases">
        <title>The Genome Sequence of Dialister succinatiphilus YIT 11850.</title>
        <authorList>
            <consortium name="The Broad Institute Genome Sequencing Platform"/>
            <person name="Earl A."/>
            <person name="Ward D."/>
            <person name="Feldgarden M."/>
            <person name="Gevers D."/>
            <person name="Morotomi M."/>
            <person name="Young S.K."/>
            <person name="Zeng Q."/>
            <person name="Gargeya S."/>
            <person name="Fitzgerald M."/>
            <person name="Haas B."/>
            <person name="Abouelleil A."/>
            <person name="Alvarado L."/>
            <person name="Arachchi H.M."/>
            <person name="Berlin A."/>
            <person name="Brown A."/>
            <person name="Chapman S.B."/>
            <person name="Dunbar C."/>
            <person name="Gearin G."/>
            <person name="Goldberg J."/>
            <person name="Griggs A."/>
            <person name="Gujja S."/>
            <person name="Heiman D."/>
            <person name="Howarth C."/>
            <person name="Lui A."/>
            <person name="MacDonald P.J.P."/>
            <person name="Montmayeur A."/>
            <person name="Murphy C."/>
            <person name="Neiman D."/>
            <person name="Pearson M."/>
            <person name="Priest M."/>
            <person name="Roberts A."/>
            <person name="Saif S."/>
            <person name="Shea T."/>
            <person name="Sisk P."/>
            <person name="Stolte C."/>
            <person name="Sykes S."/>
            <person name="Wortman J."/>
            <person name="Nusbaum C."/>
            <person name="Birren B."/>
        </authorList>
    </citation>
    <scope>NUCLEOTIDE SEQUENCE [LARGE SCALE GENOMIC DNA]</scope>
    <source>
        <strain evidence="13 14">YIT 11850</strain>
    </source>
</reference>
<evidence type="ECO:0000256" key="4">
    <source>
        <dbReference type="ARBA" id="ARBA00022705"/>
    </source>
</evidence>
<dbReference type="GO" id="GO:0006281">
    <property type="term" value="P:DNA repair"/>
    <property type="evidence" value="ECO:0007669"/>
    <property type="project" value="UniProtKB-KW"/>
</dbReference>
<dbReference type="PANTHER" id="PTHR47707">
    <property type="entry name" value="8-OXO-DGTP DIPHOSPHATASE"/>
    <property type="match status" value="1"/>
</dbReference>
<dbReference type="GO" id="GO:0044715">
    <property type="term" value="F:8-oxo-dGDP phosphatase activity"/>
    <property type="evidence" value="ECO:0007669"/>
    <property type="project" value="TreeGrafter"/>
</dbReference>
<protein>
    <recommendedName>
        <fullName evidence="11">8-oxo-dGTP diphosphatase</fullName>
        <ecNumber evidence="11">3.6.1.55</ecNumber>
    </recommendedName>
</protein>
<evidence type="ECO:0000256" key="10">
    <source>
        <dbReference type="ARBA" id="ARBA00035861"/>
    </source>
</evidence>
<feature type="domain" description="Nudix hydrolase" evidence="12">
    <location>
        <begin position="1"/>
        <end position="126"/>
    </location>
</feature>
<dbReference type="PRINTS" id="PR00502">
    <property type="entry name" value="NUDIXFAMILY"/>
</dbReference>
<keyword evidence="6" id="KW-0227">DNA damage</keyword>
<keyword evidence="14" id="KW-1185">Reference proteome</keyword>
<dbReference type="PANTHER" id="PTHR47707:SF1">
    <property type="entry name" value="NUDIX HYDROLASE FAMILY PROTEIN"/>
    <property type="match status" value="1"/>
</dbReference>
<dbReference type="GO" id="GO:0046872">
    <property type="term" value="F:metal ion binding"/>
    <property type="evidence" value="ECO:0007669"/>
    <property type="project" value="UniProtKB-KW"/>
</dbReference>
<comment type="catalytic activity">
    <reaction evidence="10">
        <text>8-oxo-dGTP + H2O = 8-oxo-dGMP + diphosphate + H(+)</text>
        <dbReference type="Rhea" id="RHEA:31575"/>
        <dbReference type="ChEBI" id="CHEBI:15377"/>
        <dbReference type="ChEBI" id="CHEBI:15378"/>
        <dbReference type="ChEBI" id="CHEBI:33019"/>
        <dbReference type="ChEBI" id="CHEBI:63224"/>
        <dbReference type="ChEBI" id="CHEBI:77896"/>
        <dbReference type="EC" id="3.6.1.55"/>
    </reaction>
</comment>
<dbReference type="GO" id="GO:0006260">
    <property type="term" value="P:DNA replication"/>
    <property type="evidence" value="ECO:0007669"/>
    <property type="project" value="UniProtKB-KW"/>
</dbReference>
<gene>
    <name evidence="13" type="ORF">HMPREF9453_00150</name>
</gene>
<evidence type="ECO:0000256" key="8">
    <source>
        <dbReference type="ARBA" id="ARBA00022842"/>
    </source>
</evidence>
<dbReference type="GO" id="GO:0044716">
    <property type="term" value="F:8-oxo-GDP phosphatase activity"/>
    <property type="evidence" value="ECO:0007669"/>
    <property type="project" value="TreeGrafter"/>
</dbReference>
<dbReference type="PATRIC" id="fig|742743.3.peg.160"/>
<comment type="similarity">
    <text evidence="2">Belongs to the Nudix hydrolase family.</text>
</comment>
<dbReference type="GO" id="GO:0035539">
    <property type="term" value="F:8-oxo-7,8-dihydrodeoxyguanosine triphosphate pyrophosphatase activity"/>
    <property type="evidence" value="ECO:0007669"/>
    <property type="project" value="UniProtKB-EC"/>
</dbReference>
<dbReference type="CDD" id="cd03425">
    <property type="entry name" value="NUDIX_MutT_NudA_like"/>
    <property type="match status" value="1"/>
</dbReference>
<dbReference type="InterPro" id="IPR047127">
    <property type="entry name" value="MutT-like"/>
</dbReference>
<dbReference type="AlphaFoldDB" id="H1CXR2"/>
<evidence type="ECO:0000313" key="14">
    <source>
        <dbReference type="Proteomes" id="UP000003277"/>
    </source>
</evidence>
<evidence type="ECO:0000256" key="1">
    <source>
        <dbReference type="ARBA" id="ARBA00001946"/>
    </source>
</evidence>
<keyword evidence="9" id="KW-0234">DNA repair</keyword>
<evidence type="ECO:0000256" key="3">
    <source>
        <dbReference type="ARBA" id="ARBA00022457"/>
    </source>
</evidence>
<dbReference type="EC" id="3.6.1.55" evidence="11"/>
<keyword evidence="8" id="KW-0460">Magnesium</keyword>
<evidence type="ECO:0000256" key="2">
    <source>
        <dbReference type="ARBA" id="ARBA00005582"/>
    </source>
</evidence>
<evidence type="ECO:0000259" key="12">
    <source>
        <dbReference type="PROSITE" id="PS51462"/>
    </source>
</evidence>
<dbReference type="PROSITE" id="PS51462">
    <property type="entry name" value="NUDIX"/>
    <property type="match status" value="1"/>
</dbReference>
<dbReference type="GO" id="GO:0008413">
    <property type="term" value="F:8-oxo-7,8-dihydroguanosine triphosphate pyrophosphatase activity"/>
    <property type="evidence" value="ECO:0007669"/>
    <property type="project" value="TreeGrafter"/>
</dbReference>
<dbReference type="EMBL" id="ADLT01000004">
    <property type="protein sequence ID" value="EHO63926.1"/>
    <property type="molecule type" value="Genomic_DNA"/>
</dbReference>
<dbReference type="SUPFAM" id="SSF55811">
    <property type="entry name" value="Nudix"/>
    <property type="match status" value="1"/>
</dbReference>
<evidence type="ECO:0000313" key="13">
    <source>
        <dbReference type="EMBL" id="EHO63926.1"/>
    </source>
</evidence>
<proteinExistence type="inferred from homology"/>
<dbReference type="InterPro" id="IPR020476">
    <property type="entry name" value="Nudix_hydrolase"/>
</dbReference>
<dbReference type="InterPro" id="IPR000086">
    <property type="entry name" value="NUDIX_hydrolase_dom"/>
</dbReference>
<dbReference type="RefSeq" id="WP_008858656.1">
    <property type="nucleotide sequence ID" value="NZ_JH591187.1"/>
</dbReference>
<organism evidence="13 14">
    <name type="scientific">Dialister succinatiphilus YIT 11850</name>
    <dbReference type="NCBI Taxonomy" id="742743"/>
    <lineage>
        <taxon>Bacteria</taxon>
        <taxon>Bacillati</taxon>
        <taxon>Bacillota</taxon>
        <taxon>Negativicutes</taxon>
        <taxon>Veillonellales</taxon>
        <taxon>Veillonellaceae</taxon>
        <taxon>Dialister</taxon>
    </lineage>
</organism>
<dbReference type="Pfam" id="PF00293">
    <property type="entry name" value="NUDIX"/>
    <property type="match status" value="1"/>
</dbReference>
<comment type="cofactor">
    <cofactor evidence="1">
        <name>Mg(2+)</name>
        <dbReference type="ChEBI" id="CHEBI:18420"/>
    </cofactor>
</comment>
<dbReference type="STRING" id="742743.HMPREF9453_00150"/>
<evidence type="ECO:0000256" key="5">
    <source>
        <dbReference type="ARBA" id="ARBA00022723"/>
    </source>
</evidence>
<evidence type="ECO:0000256" key="7">
    <source>
        <dbReference type="ARBA" id="ARBA00022801"/>
    </source>
</evidence>
<dbReference type="HOGENOM" id="CLU_037162_19_1_9"/>
<dbReference type="eggNOG" id="COG1051">
    <property type="taxonomic scope" value="Bacteria"/>
</dbReference>
<name>H1CXR2_9FIRM</name>
<evidence type="ECO:0000256" key="9">
    <source>
        <dbReference type="ARBA" id="ARBA00023204"/>
    </source>
</evidence>
<keyword evidence="5" id="KW-0479">Metal-binding</keyword>
<comment type="caution">
    <text evidence="13">The sequence shown here is derived from an EMBL/GenBank/DDBJ whole genome shotgun (WGS) entry which is preliminary data.</text>
</comment>
<dbReference type="Gene3D" id="3.90.79.10">
    <property type="entry name" value="Nucleoside Triphosphate Pyrophosphohydrolase"/>
    <property type="match status" value="1"/>
</dbReference>
<accession>H1CXR2</accession>
<keyword evidence="4" id="KW-0235">DNA replication</keyword>
<keyword evidence="7" id="KW-0378">Hydrolase</keyword>
<dbReference type="OrthoDB" id="9810648at2"/>
<dbReference type="InterPro" id="IPR015797">
    <property type="entry name" value="NUDIX_hydrolase-like_dom_sf"/>
</dbReference>
<evidence type="ECO:0000256" key="11">
    <source>
        <dbReference type="ARBA" id="ARBA00038905"/>
    </source>
</evidence>
<evidence type="ECO:0000256" key="6">
    <source>
        <dbReference type="ARBA" id="ARBA00022763"/>
    </source>
</evidence>
<dbReference type="Proteomes" id="UP000003277">
    <property type="component" value="Unassembled WGS sequence"/>
</dbReference>
<sequence>MKTIHVAAAVIVENHKIFAARRGYGEFKGYWEFPGGKIEKDETPETALRREIKEELAADIKVDRLLGTVDYDYPQFHLTMECYLCHVARGTLTILEHSAFRWVKKEELENVDWLGADRIAVEWVKQL</sequence>
<keyword evidence="3" id="KW-0515">Mutator protein</keyword>